<dbReference type="InterPro" id="IPR011123">
    <property type="entry name" value="Y_Y_Y"/>
</dbReference>
<feature type="transmembrane region" description="Helical" evidence="12">
    <location>
        <begin position="801"/>
        <end position="827"/>
    </location>
</feature>
<keyword evidence="11" id="KW-0804">Transcription</keyword>
<dbReference type="Gene3D" id="3.40.50.2300">
    <property type="match status" value="1"/>
</dbReference>
<dbReference type="InterPro" id="IPR011110">
    <property type="entry name" value="Reg_prop"/>
</dbReference>
<dbReference type="Gene3D" id="1.10.287.130">
    <property type="match status" value="1"/>
</dbReference>
<protein>
    <recommendedName>
        <fullName evidence="2">histidine kinase</fullName>
        <ecNumber evidence="2">2.7.13.3</ecNumber>
    </recommendedName>
</protein>
<dbReference type="SUPFAM" id="SSF52172">
    <property type="entry name" value="CheY-like"/>
    <property type="match status" value="1"/>
</dbReference>
<dbReference type="InterPro" id="IPR018060">
    <property type="entry name" value="HTH_AraC"/>
</dbReference>
<dbReference type="Pfam" id="PF07494">
    <property type="entry name" value="Reg_prop"/>
    <property type="match status" value="1"/>
</dbReference>
<dbReference type="InterPro" id="IPR013783">
    <property type="entry name" value="Ig-like_fold"/>
</dbReference>
<keyword evidence="5" id="KW-0547">Nucleotide-binding</keyword>
<reference evidence="16" key="1">
    <citation type="journal article" date="2012" name="PLoS ONE">
        <title>Gene sets for utilization of primary and secondary nutrition supplies in the distal gut of endangered iberian lynx.</title>
        <authorList>
            <person name="Alcaide M."/>
            <person name="Messina E."/>
            <person name="Richter M."/>
            <person name="Bargiela R."/>
            <person name="Peplies J."/>
            <person name="Huws S.A."/>
            <person name="Newbold C.J."/>
            <person name="Golyshin P.N."/>
            <person name="Simon M.A."/>
            <person name="Lopez G."/>
            <person name="Yakimov M.M."/>
            <person name="Ferrer M."/>
        </authorList>
    </citation>
    <scope>NUCLEOTIDE SEQUENCE</scope>
</reference>
<evidence type="ECO:0000256" key="4">
    <source>
        <dbReference type="ARBA" id="ARBA00022679"/>
    </source>
</evidence>
<dbReference type="PRINTS" id="PR00344">
    <property type="entry name" value="BCTRLSENSOR"/>
</dbReference>
<evidence type="ECO:0000256" key="3">
    <source>
        <dbReference type="ARBA" id="ARBA00022553"/>
    </source>
</evidence>
<keyword evidence="12" id="KW-1133">Transmembrane helix</keyword>
<dbReference type="InterPro" id="IPR005467">
    <property type="entry name" value="His_kinase_dom"/>
</dbReference>
<keyword evidence="3" id="KW-0597">Phosphoprotein</keyword>
<keyword evidence="4" id="KW-0808">Transferase</keyword>
<dbReference type="EC" id="2.7.13.3" evidence="2"/>
<dbReference type="SMART" id="SM00342">
    <property type="entry name" value="HTH_ARAC"/>
    <property type="match status" value="1"/>
</dbReference>
<dbReference type="CDD" id="cd00075">
    <property type="entry name" value="HATPase"/>
    <property type="match status" value="1"/>
</dbReference>
<dbReference type="SUPFAM" id="SSF63829">
    <property type="entry name" value="Calcium-dependent phosphotriesterase"/>
    <property type="match status" value="1"/>
</dbReference>
<dbReference type="InterPro" id="IPR011044">
    <property type="entry name" value="Quino_amine_DH_bsu"/>
</dbReference>
<evidence type="ECO:0000256" key="2">
    <source>
        <dbReference type="ARBA" id="ARBA00012438"/>
    </source>
</evidence>
<evidence type="ECO:0000259" key="13">
    <source>
        <dbReference type="PROSITE" id="PS01124"/>
    </source>
</evidence>
<dbReference type="SMART" id="SM00388">
    <property type="entry name" value="HisKA"/>
    <property type="match status" value="1"/>
</dbReference>
<keyword evidence="10" id="KW-0238">DNA-binding</keyword>
<dbReference type="Pfam" id="PF12833">
    <property type="entry name" value="HTH_18"/>
    <property type="match status" value="1"/>
</dbReference>
<dbReference type="GO" id="GO:0005524">
    <property type="term" value="F:ATP binding"/>
    <property type="evidence" value="ECO:0007669"/>
    <property type="project" value="UniProtKB-KW"/>
</dbReference>
<dbReference type="InterPro" id="IPR036097">
    <property type="entry name" value="HisK_dim/P_sf"/>
</dbReference>
<feature type="domain" description="Response regulatory" evidence="15">
    <location>
        <begin position="1116"/>
        <end position="1231"/>
    </location>
</feature>
<comment type="catalytic activity">
    <reaction evidence="1">
        <text>ATP + protein L-histidine = ADP + protein N-phospho-L-histidine.</text>
        <dbReference type="EC" id="2.7.13.3"/>
    </reaction>
</comment>
<dbReference type="SUPFAM" id="SSF47384">
    <property type="entry name" value="Homodimeric domain of signal transducing histidine kinase"/>
    <property type="match status" value="1"/>
</dbReference>
<dbReference type="GO" id="GO:0003700">
    <property type="term" value="F:DNA-binding transcription factor activity"/>
    <property type="evidence" value="ECO:0007669"/>
    <property type="project" value="InterPro"/>
</dbReference>
<dbReference type="InterPro" id="IPR036890">
    <property type="entry name" value="HATPase_C_sf"/>
</dbReference>
<dbReference type="InterPro" id="IPR004358">
    <property type="entry name" value="Sig_transdc_His_kin-like_C"/>
</dbReference>
<evidence type="ECO:0000256" key="8">
    <source>
        <dbReference type="ARBA" id="ARBA00023012"/>
    </source>
</evidence>
<dbReference type="SMART" id="SM00387">
    <property type="entry name" value="HATPase_c"/>
    <property type="match status" value="1"/>
</dbReference>
<dbReference type="SUPFAM" id="SSF50969">
    <property type="entry name" value="YVTN repeat-like/Quinoprotein amine dehydrogenase"/>
    <property type="match status" value="1"/>
</dbReference>
<dbReference type="PANTHER" id="PTHR43547">
    <property type="entry name" value="TWO-COMPONENT HISTIDINE KINASE"/>
    <property type="match status" value="1"/>
</dbReference>
<dbReference type="InterPro" id="IPR009057">
    <property type="entry name" value="Homeodomain-like_sf"/>
</dbReference>
<evidence type="ECO:0000259" key="15">
    <source>
        <dbReference type="PROSITE" id="PS50110"/>
    </source>
</evidence>
<evidence type="ECO:0000256" key="1">
    <source>
        <dbReference type="ARBA" id="ARBA00000085"/>
    </source>
</evidence>
<evidence type="ECO:0000256" key="12">
    <source>
        <dbReference type="SAM" id="Phobius"/>
    </source>
</evidence>
<dbReference type="Gene3D" id="3.30.565.10">
    <property type="entry name" value="Histidine kinase-like ATPase, C-terminal domain"/>
    <property type="match status" value="1"/>
</dbReference>
<dbReference type="FunFam" id="3.30.565.10:FF:000037">
    <property type="entry name" value="Hybrid sensor histidine kinase/response regulator"/>
    <property type="match status" value="1"/>
</dbReference>
<keyword evidence="7" id="KW-0067">ATP-binding</keyword>
<keyword evidence="12" id="KW-0812">Transmembrane</keyword>
<dbReference type="GO" id="GO:0000155">
    <property type="term" value="F:phosphorelay sensor kinase activity"/>
    <property type="evidence" value="ECO:0007669"/>
    <property type="project" value="InterPro"/>
</dbReference>
<dbReference type="PANTHER" id="PTHR43547:SF2">
    <property type="entry name" value="HYBRID SIGNAL TRANSDUCTION HISTIDINE KINASE C"/>
    <property type="match status" value="1"/>
</dbReference>
<dbReference type="PROSITE" id="PS01124">
    <property type="entry name" value="HTH_ARAC_FAMILY_2"/>
    <property type="match status" value="1"/>
</dbReference>
<dbReference type="InterPro" id="IPR018062">
    <property type="entry name" value="HTH_AraC-typ_CS"/>
</dbReference>
<dbReference type="SUPFAM" id="SSF46689">
    <property type="entry name" value="Homeodomain-like"/>
    <property type="match status" value="1"/>
</dbReference>
<evidence type="ECO:0000256" key="11">
    <source>
        <dbReference type="ARBA" id="ARBA00023163"/>
    </source>
</evidence>
<evidence type="ECO:0000256" key="9">
    <source>
        <dbReference type="ARBA" id="ARBA00023015"/>
    </source>
</evidence>
<dbReference type="Pfam" id="PF00512">
    <property type="entry name" value="HisKA"/>
    <property type="match status" value="1"/>
</dbReference>
<dbReference type="GO" id="GO:0043565">
    <property type="term" value="F:sequence-specific DNA binding"/>
    <property type="evidence" value="ECO:0007669"/>
    <property type="project" value="InterPro"/>
</dbReference>
<evidence type="ECO:0000259" key="14">
    <source>
        <dbReference type="PROSITE" id="PS50109"/>
    </source>
</evidence>
<dbReference type="InterPro" id="IPR003661">
    <property type="entry name" value="HisK_dim/P_dom"/>
</dbReference>
<dbReference type="CDD" id="cd00082">
    <property type="entry name" value="HisKA"/>
    <property type="match status" value="1"/>
</dbReference>
<dbReference type="InterPro" id="IPR003594">
    <property type="entry name" value="HATPase_dom"/>
</dbReference>
<name>J9GC24_9ZZZZ</name>
<feature type="domain" description="Histidine kinase" evidence="14">
    <location>
        <begin position="844"/>
        <end position="1061"/>
    </location>
</feature>
<evidence type="ECO:0000256" key="6">
    <source>
        <dbReference type="ARBA" id="ARBA00022777"/>
    </source>
</evidence>
<accession>J9GC24</accession>
<sequence length="1367" mass="155985">MNNPENKVINLSLEPIMKKLLLSLCLLFSLVHTATAQLYQYLHPSDGLGSRRVLGIEKGHKGFLWFLTHEGIDRYNGQEYVHYPLTAHGKTLNAFPNLNTLHTDSTGIIWEIGKSGQLFRYNTRQDRFDLVFDLAQEIPCQSRLPLRATWLDKKAHHIWLCTSERQYLFDMHQHTLIPLDNPVEEAVNCLTRAHGNLYFLGTDQGIRAVRLDGQRLETVALPELDRIPIVTYLYYHAPSQTLIIDTLVDGLSLYHIPTRRLTDIPDGLHDINVNAIVDDPLHPQQLWVATNGDGVYRLNLTTQTLSRALQTDLDRANKMNGNIIQDLYLDEEHRLWMAVYPVGITVYSAQHPGYQWIQHAFDNPNSLVDNQVNFLLEDSEGDLWYATNNGLCFYRPSTGRWTSLLSDTATRPKTGARPVPSNRVFLTLCEIRPGVLLAGGYMSGVYTLDKRTLTTRYFQFPPKIHPSGSLSLVQQKPDKYVRCLYKDSRQHIWVGGYYYLKDYHPGTQETHTEPVEFPITCLAEKDSTHLWVGTMNGLFLYHTQQHTWEPIELGSCPRCINTLYPAPDGTVYVGTHGSGLWTYHPHTGQRSHFDTRHTALVSDNIYCILPAANGDLMISTEKGLSRYHRNQQTFTNWTREQGLLSTTFHPAAGIATRNGQFLFGCADGAIQLADSLLTPEPFRSRMVFSNFQLLYHPMVAGEAGSPLTDNIDDTRALRLRHDQNTLSLDVSSINYDQPSHILFSWKLEGFYDEWTTPTEENRIRYTNLSPGDYQLRVRSILSDDNRVLEERSLRFTITPPWWATGWAYLLYFGLLLGLGGIVMRYLWLWRDRNQSKQKIRFFLQTAHDIRTPLTLIKAPLNELLKREPLSEEGKAQIELALQNTDQLSELAGNLINFEKEELYRSDAYVTRVDLQTYLHSQWEPFKGYAQKLQVTLQFQADFNQQEVWIDPNKMDSILRNLLTNALKYSRPGGVVTLQAHCDDTRWYLRITDTGIGIPSQEQPKLFHRFFRGRNVEAETIPGSGIGMMLTYRLIERHQGTIRMQSEENRGTTFSLSFPMESPKYHYRTETAGEAQTTTQATWADADAAALSSNEPALTPATDEKTESPNGATPMKSILVVEDHAELRAFLLNTLSADYQVVGATNGKEALEQVKKQLPDLVLSDVMMPVMSGDELCDHLKHDLETSHIPVILLTALSDKESILKGLQTQADKYIVKPFDLDVLKADIASVLANRERMRKRYAQFHFEASDRSDDPGLDPDQAFLLKATEFIRSQAGQEMNVESLCEAMHMSRSSLYNKIKALTQDSPSDFIRKVRLNEACQLLKSQHYTIAEVADLVGFNDPKYFTDIFKKYYGMTPSAYMKQQKEA</sequence>
<dbReference type="PROSITE" id="PS50110">
    <property type="entry name" value="RESPONSE_REGULATORY"/>
    <property type="match status" value="1"/>
</dbReference>
<organism evidence="16">
    <name type="scientific">gut metagenome</name>
    <dbReference type="NCBI Taxonomy" id="749906"/>
    <lineage>
        <taxon>unclassified sequences</taxon>
        <taxon>metagenomes</taxon>
        <taxon>organismal metagenomes</taxon>
    </lineage>
</organism>
<gene>
    <name evidence="16" type="ORF">EVA_12577</name>
</gene>
<dbReference type="PROSITE" id="PS00041">
    <property type="entry name" value="HTH_ARAC_FAMILY_1"/>
    <property type="match status" value="1"/>
</dbReference>
<keyword evidence="6 16" id="KW-0418">Kinase</keyword>
<evidence type="ECO:0000256" key="5">
    <source>
        <dbReference type="ARBA" id="ARBA00022741"/>
    </source>
</evidence>
<keyword evidence="8" id="KW-0902">Two-component regulatory system</keyword>
<dbReference type="Gene3D" id="2.60.40.10">
    <property type="entry name" value="Immunoglobulins"/>
    <property type="match status" value="1"/>
</dbReference>
<evidence type="ECO:0000256" key="10">
    <source>
        <dbReference type="ARBA" id="ARBA00023125"/>
    </source>
</evidence>
<dbReference type="PROSITE" id="PS50109">
    <property type="entry name" value="HIS_KIN"/>
    <property type="match status" value="1"/>
</dbReference>
<dbReference type="SUPFAM" id="SSF69322">
    <property type="entry name" value="Tricorn protease domain 2"/>
    <property type="match status" value="1"/>
</dbReference>
<dbReference type="Gene3D" id="2.130.10.10">
    <property type="entry name" value="YVTN repeat-like/Quinoprotein amine dehydrogenase"/>
    <property type="match status" value="3"/>
</dbReference>
<dbReference type="FunFam" id="2.60.40.10:FF:000791">
    <property type="entry name" value="Two-component system sensor histidine kinase/response regulator"/>
    <property type="match status" value="1"/>
</dbReference>
<evidence type="ECO:0000313" key="16">
    <source>
        <dbReference type="EMBL" id="EJW99317.1"/>
    </source>
</evidence>
<keyword evidence="12" id="KW-0472">Membrane</keyword>
<dbReference type="Pfam" id="PF00072">
    <property type="entry name" value="Response_reg"/>
    <property type="match status" value="1"/>
</dbReference>
<evidence type="ECO:0000256" key="7">
    <source>
        <dbReference type="ARBA" id="ARBA00022840"/>
    </source>
</evidence>
<dbReference type="Gene3D" id="1.10.10.60">
    <property type="entry name" value="Homeodomain-like"/>
    <property type="match status" value="1"/>
</dbReference>
<dbReference type="InterPro" id="IPR011006">
    <property type="entry name" value="CheY-like_superfamily"/>
</dbReference>
<feature type="domain" description="HTH araC/xylS-type" evidence="13">
    <location>
        <begin position="1265"/>
        <end position="1363"/>
    </location>
</feature>
<dbReference type="InterPro" id="IPR001789">
    <property type="entry name" value="Sig_transdc_resp-reg_receiver"/>
</dbReference>
<keyword evidence="9" id="KW-0805">Transcription regulation</keyword>
<proteinExistence type="predicted"/>
<dbReference type="SUPFAM" id="SSF55874">
    <property type="entry name" value="ATPase domain of HSP90 chaperone/DNA topoisomerase II/histidine kinase"/>
    <property type="match status" value="1"/>
</dbReference>
<dbReference type="Pfam" id="PF07495">
    <property type="entry name" value="Y_Y_Y"/>
    <property type="match status" value="1"/>
</dbReference>
<dbReference type="Pfam" id="PF02518">
    <property type="entry name" value="HATPase_c"/>
    <property type="match status" value="1"/>
</dbReference>
<dbReference type="SMART" id="SM00448">
    <property type="entry name" value="REC"/>
    <property type="match status" value="1"/>
</dbReference>
<dbReference type="InterPro" id="IPR015943">
    <property type="entry name" value="WD40/YVTN_repeat-like_dom_sf"/>
</dbReference>
<dbReference type="EMBL" id="AMCI01003864">
    <property type="protein sequence ID" value="EJW99317.1"/>
    <property type="molecule type" value="Genomic_DNA"/>
</dbReference>
<comment type="caution">
    <text evidence="16">The sequence shown here is derived from an EMBL/GenBank/DDBJ whole genome shotgun (WGS) entry which is preliminary data.</text>
</comment>